<evidence type="ECO:0000313" key="2">
    <source>
        <dbReference type="Proteomes" id="UP000294644"/>
    </source>
</evidence>
<dbReference type="InterPro" id="IPR053851">
    <property type="entry name" value="DUF6929"/>
</dbReference>
<comment type="caution">
    <text evidence="1">The sequence shown here is derived from an EMBL/GenBank/DDBJ whole genome shotgun (WGS) entry which is preliminary data.</text>
</comment>
<dbReference type="RefSeq" id="WP_132066889.1">
    <property type="nucleotide sequence ID" value="NZ_SMFN01000016.1"/>
</dbReference>
<evidence type="ECO:0000313" key="1">
    <source>
        <dbReference type="EMBL" id="TDE02300.1"/>
    </source>
</evidence>
<protein>
    <submittedName>
        <fullName evidence="1">Uncharacterized protein</fullName>
    </submittedName>
</protein>
<dbReference type="EMBL" id="SMFN01000016">
    <property type="protein sequence ID" value="TDE02300.1"/>
    <property type="molecule type" value="Genomic_DNA"/>
</dbReference>
<dbReference type="Proteomes" id="UP000294644">
    <property type="component" value="Unassembled WGS sequence"/>
</dbReference>
<reference evidence="1 2" key="1">
    <citation type="submission" date="2019-03" db="EMBL/GenBank/DDBJ databases">
        <title>Flavobacterium LB-D12 sp. nov., isolated from arctic soil.</title>
        <authorList>
            <person name="Chaudhary D.K."/>
        </authorList>
    </citation>
    <scope>NUCLEOTIDE SEQUENCE [LARGE SCALE GENOMIC DNA]</scope>
    <source>
        <strain evidence="1 2">LB-D12</strain>
    </source>
</reference>
<keyword evidence="2" id="KW-1185">Reference proteome</keyword>
<dbReference type="Pfam" id="PF22000">
    <property type="entry name" value="DUF6929"/>
    <property type="match status" value="1"/>
</dbReference>
<sequence>MEKFTLEILFQISGIGAASGLIYKDNSLLIIGDNSSYLYEYNMTSQNLKRYPLLENPSENILKKEKPDFEAIATFGESIYVFGSGSTEKRNKMIQINVADKKIVATNDIARLYAVLQNSAGIKPEDFNIEGAIYNGKNWYLINRGNGSSNKNVLFALKGEILTTPLPILSYAYQLPTIKGVQSSFTDGVLVENTIYFLATAEDTKSTYDDGIVLGSLIGCIDLKTMKIIFTKKISDSHKFEGLTLYTHSKEKIEFLLCEDKDTDALETDIYKLSLDLGCTAISYDGFKNFSIL</sequence>
<proteinExistence type="predicted"/>
<organism evidence="1 2">
    <name type="scientific">Flavobacterium sandaracinum</name>
    <dbReference type="NCBI Taxonomy" id="2541733"/>
    <lineage>
        <taxon>Bacteria</taxon>
        <taxon>Pseudomonadati</taxon>
        <taxon>Bacteroidota</taxon>
        <taxon>Flavobacteriia</taxon>
        <taxon>Flavobacteriales</taxon>
        <taxon>Flavobacteriaceae</taxon>
        <taxon>Flavobacterium</taxon>
    </lineage>
</organism>
<gene>
    <name evidence="1" type="ORF">E0F91_12985</name>
</gene>
<accession>A0A4R5CSE3</accession>
<name>A0A4R5CSE3_9FLAO</name>
<dbReference type="AlphaFoldDB" id="A0A4R5CSE3"/>
<dbReference type="OrthoDB" id="6710009at2"/>